<dbReference type="Pfam" id="PF00188">
    <property type="entry name" value="CAP"/>
    <property type="match status" value="1"/>
</dbReference>
<dbReference type="SMART" id="SM00198">
    <property type="entry name" value="SCP"/>
    <property type="match status" value="1"/>
</dbReference>
<dbReference type="Gene3D" id="3.40.33.10">
    <property type="entry name" value="CAP"/>
    <property type="match status" value="1"/>
</dbReference>
<protein>
    <submittedName>
        <fullName evidence="2">PR-1 protein</fullName>
    </submittedName>
</protein>
<feature type="non-terminal residue" evidence="2">
    <location>
        <position position="1"/>
    </location>
</feature>
<dbReference type="PANTHER" id="PTHR10334">
    <property type="entry name" value="CYSTEINE-RICH SECRETORY PROTEIN-RELATED"/>
    <property type="match status" value="1"/>
</dbReference>
<dbReference type="EMBL" id="CALTRL010000147">
    <property type="protein sequence ID" value="CAH7666699.1"/>
    <property type="molecule type" value="Genomic_DNA"/>
</dbReference>
<sequence length="141" mass="15977">RWLLFHNKVRNLYKTKNVKWSEEVAKSAQIVADTCEFKHSGGKYGENIAAGQVDIQAVVNDWSYRSDECQAYDPDNPIFSHFTQILWKSTTEIGCAIKQCNVVGLTDLKNSKYYVCQYNPPGNYLGQFQANVNSGKGQCIK</sequence>
<dbReference type="InterPro" id="IPR001283">
    <property type="entry name" value="CRISP-related"/>
</dbReference>
<dbReference type="PRINTS" id="PR00837">
    <property type="entry name" value="V5TPXLIKE"/>
</dbReference>
<proteinExistence type="predicted"/>
<dbReference type="Proteomes" id="UP001153365">
    <property type="component" value="Unassembled WGS sequence"/>
</dbReference>
<gene>
    <name evidence="2" type="ORF">PPACK8108_LOCUS1050</name>
</gene>
<evidence type="ECO:0000259" key="1">
    <source>
        <dbReference type="SMART" id="SM00198"/>
    </source>
</evidence>
<dbReference type="InterPro" id="IPR014044">
    <property type="entry name" value="CAP_dom"/>
</dbReference>
<feature type="domain" description="SCP" evidence="1">
    <location>
        <begin position="2"/>
        <end position="126"/>
    </location>
</feature>
<dbReference type="SUPFAM" id="SSF55797">
    <property type="entry name" value="PR-1-like"/>
    <property type="match status" value="1"/>
</dbReference>
<dbReference type="InterPro" id="IPR018244">
    <property type="entry name" value="Allrgn_V5/Tpx1_CS"/>
</dbReference>
<keyword evidence="3" id="KW-1185">Reference proteome</keyword>
<dbReference type="AlphaFoldDB" id="A0AAV0AF03"/>
<reference evidence="2" key="1">
    <citation type="submission" date="2022-06" db="EMBL/GenBank/DDBJ databases">
        <authorList>
            <consortium name="SYNGENTA / RWTH Aachen University"/>
        </authorList>
    </citation>
    <scope>NUCLEOTIDE SEQUENCE</scope>
</reference>
<organism evidence="2 3">
    <name type="scientific">Phakopsora pachyrhizi</name>
    <name type="common">Asian soybean rust disease fungus</name>
    <dbReference type="NCBI Taxonomy" id="170000"/>
    <lineage>
        <taxon>Eukaryota</taxon>
        <taxon>Fungi</taxon>
        <taxon>Dikarya</taxon>
        <taxon>Basidiomycota</taxon>
        <taxon>Pucciniomycotina</taxon>
        <taxon>Pucciniomycetes</taxon>
        <taxon>Pucciniales</taxon>
        <taxon>Phakopsoraceae</taxon>
        <taxon>Phakopsora</taxon>
    </lineage>
</organism>
<dbReference type="InterPro" id="IPR035940">
    <property type="entry name" value="CAP_sf"/>
</dbReference>
<accession>A0AAV0AF03</accession>
<evidence type="ECO:0000313" key="2">
    <source>
        <dbReference type="EMBL" id="CAH7666699.1"/>
    </source>
</evidence>
<dbReference type="GO" id="GO:0005576">
    <property type="term" value="C:extracellular region"/>
    <property type="evidence" value="ECO:0007669"/>
    <property type="project" value="InterPro"/>
</dbReference>
<comment type="caution">
    <text evidence="2">The sequence shown here is derived from an EMBL/GenBank/DDBJ whole genome shotgun (WGS) entry which is preliminary data.</text>
</comment>
<evidence type="ECO:0000313" key="3">
    <source>
        <dbReference type="Proteomes" id="UP001153365"/>
    </source>
</evidence>
<dbReference type="PROSITE" id="PS01010">
    <property type="entry name" value="CRISP_2"/>
    <property type="match status" value="1"/>
</dbReference>
<name>A0AAV0AF03_PHAPC</name>